<proteinExistence type="predicted"/>
<reference evidence="1" key="1">
    <citation type="journal article" date="2021" name="Proc. Natl. Acad. Sci. U.S.A.">
        <title>A Catalog of Tens of Thousands of Viruses from Human Metagenomes Reveals Hidden Associations with Chronic Diseases.</title>
        <authorList>
            <person name="Tisza M.J."/>
            <person name="Buck C.B."/>
        </authorList>
    </citation>
    <scope>NUCLEOTIDE SEQUENCE</scope>
    <source>
        <strain evidence="1">CtLAw30</strain>
    </source>
</reference>
<organism evidence="1">
    <name type="scientific">Siphoviridae sp. ctLAw30</name>
    <dbReference type="NCBI Taxonomy" id="2826249"/>
    <lineage>
        <taxon>Viruses</taxon>
        <taxon>Duplodnaviria</taxon>
        <taxon>Heunggongvirae</taxon>
        <taxon>Uroviricota</taxon>
        <taxon>Caudoviricetes</taxon>
    </lineage>
</organism>
<accession>A0A8S5M1I6</accession>
<sequence length="84" mass="9473">MNKGKIILTFYFKNGCVIKKNMNLSEISEKKAVELADSLLKLQNDLKTFFSSTTEDFQVTAEGLTVKGSELIAFDMEMKEEVAE</sequence>
<evidence type="ECO:0000313" key="1">
    <source>
        <dbReference type="EMBL" id="DAD75911.1"/>
    </source>
</evidence>
<protein>
    <submittedName>
        <fullName evidence="1">Uncharacterized protein</fullName>
    </submittedName>
</protein>
<dbReference type="EMBL" id="BK014792">
    <property type="protein sequence ID" value="DAD75911.1"/>
    <property type="molecule type" value="Genomic_DNA"/>
</dbReference>
<name>A0A8S5M1I6_9CAUD</name>